<dbReference type="Proteomes" id="UP000223749">
    <property type="component" value="Chromosome"/>
</dbReference>
<reference evidence="2 3" key="1">
    <citation type="submission" date="2017-10" db="EMBL/GenBank/DDBJ databases">
        <title>Whole genome of Pedobacter ginsengisoli T01R-27 isolated from tomato rhizosphere.</title>
        <authorList>
            <person name="Weon H.-Y."/>
            <person name="Lee S.A."/>
            <person name="Sang M.K."/>
            <person name="Song J."/>
        </authorList>
    </citation>
    <scope>NUCLEOTIDE SEQUENCE [LARGE SCALE GENOMIC DNA]</scope>
    <source>
        <strain evidence="2 3">T01R-27</strain>
    </source>
</reference>
<dbReference type="EMBL" id="CP024091">
    <property type="protein sequence ID" value="ATP57857.1"/>
    <property type="molecule type" value="Genomic_DNA"/>
</dbReference>
<name>A0A2D1U8B3_9SPHI</name>
<accession>A0A2D1U8B3</accession>
<organism evidence="2 3">
    <name type="scientific">Pedobacter ginsengisoli</name>
    <dbReference type="NCBI Taxonomy" id="363852"/>
    <lineage>
        <taxon>Bacteria</taxon>
        <taxon>Pseudomonadati</taxon>
        <taxon>Bacteroidota</taxon>
        <taxon>Sphingobacteriia</taxon>
        <taxon>Sphingobacteriales</taxon>
        <taxon>Sphingobacteriaceae</taxon>
        <taxon>Pedobacter</taxon>
    </lineage>
</organism>
<proteinExistence type="predicted"/>
<evidence type="ECO:0000313" key="2">
    <source>
        <dbReference type="EMBL" id="ATP57857.1"/>
    </source>
</evidence>
<gene>
    <name evidence="2" type="ORF">CPT03_16015</name>
</gene>
<dbReference type="KEGG" id="pgs:CPT03_16015"/>
<feature type="compositionally biased region" description="Polar residues" evidence="1">
    <location>
        <begin position="63"/>
        <end position="74"/>
    </location>
</feature>
<keyword evidence="3" id="KW-1185">Reference proteome</keyword>
<evidence type="ECO:0000256" key="1">
    <source>
        <dbReference type="SAM" id="MobiDB-lite"/>
    </source>
</evidence>
<dbReference type="RefSeq" id="WP_099439769.1">
    <property type="nucleotide sequence ID" value="NZ_CP024091.1"/>
</dbReference>
<evidence type="ECO:0000313" key="3">
    <source>
        <dbReference type="Proteomes" id="UP000223749"/>
    </source>
</evidence>
<sequence>MIKCRTDAIAVQYKEKVKSKIGGAGSGSLNMGDKGPTKTSLMGYIIVAIVLFHATDDADPGNQSPFIGKSLTSDPKSELEIN</sequence>
<feature type="region of interest" description="Disordered" evidence="1">
    <location>
        <begin position="63"/>
        <end position="82"/>
    </location>
</feature>
<protein>
    <submittedName>
        <fullName evidence="2">Uncharacterized protein</fullName>
    </submittedName>
</protein>
<dbReference type="AlphaFoldDB" id="A0A2D1U8B3"/>